<dbReference type="Gramene" id="evm.model.07.786">
    <property type="protein sequence ID" value="cds.evm.model.07.786"/>
    <property type="gene ID" value="evm.TU.07.786"/>
</dbReference>
<sequence>MKGEHMSVAHVVLAYVMSATHIVALVVSVSFEKSAASVTFVVSASPVASKTVRFETSEATASSSASLLVG</sequence>
<keyword evidence="3" id="KW-1185">Reference proteome</keyword>
<feature type="transmembrane region" description="Helical" evidence="1">
    <location>
        <begin position="12"/>
        <end position="31"/>
    </location>
</feature>
<proteinExistence type="predicted"/>
<evidence type="ECO:0000313" key="2">
    <source>
        <dbReference type="EnsemblPlants" id="cds.evm.model.07.786"/>
    </source>
</evidence>
<evidence type="ECO:0000256" key="1">
    <source>
        <dbReference type="SAM" id="Phobius"/>
    </source>
</evidence>
<name>A0A803Q6E9_CANSA</name>
<keyword evidence="1" id="KW-0472">Membrane</keyword>
<dbReference type="Proteomes" id="UP000596661">
    <property type="component" value="Chromosome 7"/>
</dbReference>
<evidence type="ECO:0000313" key="3">
    <source>
        <dbReference type="Proteomes" id="UP000596661"/>
    </source>
</evidence>
<keyword evidence="1" id="KW-1133">Transmembrane helix</keyword>
<protein>
    <submittedName>
        <fullName evidence="2">Uncharacterized protein</fullName>
    </submittedName>
</protein>
<reference evidence="2" key="1">
    <citation type="submission" date="2018-11" db="EMBL/GenBank/DDBJ databases">
        <authorList>
            <person name="Grassa J C."/>
        </authorList>
    </citation>
    <scope>NUCLEOTIDE SEQUENCE [LARGE SCALE GENOMIC DNA]</scope>
</reference>
<accession>A0A803Q6E9</accession>
<dbReference type="EMBL" id="UZAU01000648">
    <property type="status" value="NOT_ANNOTATED_CDS"/>
    <property type="molecule type" value="Genomic_DNA"/>
</dbReference>
<reference evidence="2" key="2">
    <citation type="submission" date="2021-03" db="UniProtKB">
        <authorList>
            <consortium name="EnsemblPlants"/>
        </authorList>
    </citation>
    <scope>IDENTIFICATION</scope>
</reference>
<organism evidence="2 3">
    <name type="scientific">Cannabis sativa</name>
    <name type="common">Hemp</name>
    <name type="synonym">Marijuana</name>
    <dbReference type="NCBI Taxonomy" id="3483"/>
    <lineage>
        <taxon>Eukaryota</taxon>
        <taxon>Viridiplantae</taxon>
        <taxon>Streptophyta</taxon>
        <taxon>Embryophyta</taxon>
        <taxon>Tracheophyta</taxon>
        <taxon>Spermatophyta</taxon>
        <taxon>Magnoliopsida</taxon>
        <taxon>eudicotyledons</taxon>
        <taxon>Gunneridae</taxon>
        <taxon>Pentapetalae</taxon>
        <taxon>rosids</taxon>
        <taxon>fabids</taxon>
        <taxon>Rosales</taxon>
        <taxon>Cannabaceae</taxon>
        <taxon>Cannabis</taxon>
    </lineage>
</organism>
<dbReference type="AlphaFoldDB" id="A0A803Q6E9"/>
<dbReference type="EnsemblPlants" id="evm.model.07.786">
    <property type="protein sequence ID" value="cds.evm.model.07.786"/>
    <property type="gene ID" value="evm.TU.07.786"/>
</dbReference>
<keyword evidence="1" id="KW-0812">Transmembrane</keyword>